<protein>
    <recommendedName>
        <fullName evidence="3">Reverse transcriptase/retrotransposon-derived protein RNase H-like domain-containing protein</fullName>
    </recommendedName>
</protein>
<evidence type="ECO:0000313" key="1">
    <source>
        <dbReference type="EMBL" id="KIK55813.1"/>
    </source>
</evidence>
<dbReference type="EMBL" id="KN834803">
    <property type="protein sequence ID" value="KIK55813.1"/>
    <property type="molecule type" value="Genomic_DNA"/>
</dbReference>
<accession>A0A0D0CKY3</accession>
<dbReference type="OrthoDB" id="2662456at2759"/>
<gene>
    <name evidence="1" type="ORF">GYMLUDRAFT_131670</name>
</gene>
<reference evidence="1 2" key="1">
    <citation type="submission" date="2014-04" db="EMBL/GenBank/DDBJ databases">
        <title>Evolutionary Origins and Diversification of the Mycorrhizal Mutualists.</title>
        <authorList>
            <consortium name="DOE Joint Genome Institute"/>
            <consortium name="Mycorrhizal Genomics Consortium"/>
            <person name="Kohler A."/>
            <person name="Kuo A."/>
            <person name="Nagy L.G."/>
            <person name="Floudas D."/>
            <person name="Copeland A."/>
            <person name="Barry K.W."/>
            <person name="Cichocki N."/>
            <person name="Veneault-Fourrey C."/>
            <person name="LaButti K."/>
            <person name="Lindquist E.A."/>
            <person name="Lipzen A."/>
            <person name="Lundell T."/>
            <person name="Morin E."/>
            <person name="Murat C."/>
            <person name="Riley R."/>
            <person name="Ohm R."/>
            <person name="Sun H."/>
            <person name="Tunlid A."/>
            <person name="Henrissat B."/>
            <person name="Grigoriev I.V."/>
            <person name="Hibbett D.S."/>
            <person name="Martin F."/>
        </authorList>
    </citation>
    <scope>NUCLEOTIDE SEQUENCE [LARGE SCALE GENOMIC DNA]</scope>
    <source>
        <strain evidence="1 2">FD-317 M1</strain>
    </source>
</reference>
<feature type="non-terminal residue" evidence="1">
    <location>
        <position position="70"/>
    </location>
</feature>
<evidence type="ECO:0000313" key="2">
    <source>
        <dbReference type="Proteomes" id="UP000053593"/>
    </source>
</evidence>
<evidence type="ECO:0008006" key="3">
    <source>
        <dbReference type="Google" id="ProtNLM"/>
    </source>
</evidence>
<dbReference type="AlphaFoldDB" id="A0A0D0CKY3"/>
<keyword evidence="2" id="KW-1185">Reference proteome</keyword>
<dbReference type="HOGENOM" id="CLU_178721_0_0_1"/>
<dbReference type="Proteomes" id="UP000053593">
    <property type="component" value="Unassembled WGS sequence"/>
</dbReference>
<name>A0A0D0CKY3_9AGAR</name>
<proteinExistence type="predicted"/>
<organism evidence="1 2">
    <name type="scientific">Collybiopsis luxurians FD-317 M1</name>
    <dbReference type="NCBI Taxonomy" id="944289"/>
    <lineage>
        <taxon>Eukaryota</taxon>
        <taxon>Fungi</taxon>
        <taxon>Dikarya</taxon>
        <taxon>Basidiomycota</taxon>
        <taxon>Agaricomycotina</taxon>
        <taxon>Agaricomycetes</taxon>
        <taxon>Agaricomycetidae</taxon>
        <taxon>Agaricales</taxon>
        <taxon>Marasmiineae</taxon>
        <taxon>Omphalotaceae</taxon>
        <taxon>Collybiopsis</taxon>
        <taxon>Collybiopsis luxurians</taxon>
    </lineage>
</organism>
<sequence length="70" mass="7628">MESFKLADKLSLEHTKAFIALKTALVLELVLQSPVWDGTHFILTTDGCKEGFAAVLAQQVKVVRPSGETV</sequence>